<dbReference type="AlphaFoldDB" id="A0A0W0Z5P1"/>
<evidence type="ECO:0000313" key="6">
    <source>
        <dbReference type="Proteomes" id="UP000054877"/>
    </source>
</evidence>
<comment type="caution">
    <text evidence="5">The sequence shown here is derived from an EMBL/GenBank/DDBJ whole genome shotgun (WGS) entry which is preliminary data.</text>
</comment>
<dbReference type="SUPFAM" id="SSF57850">
    <property type="entry name" value="RING/U-box"/>
    <property type="match status" value="1"/>
</dbReference>
<dbReference type="InterPro" id="IPR003613">
    <property type="entry name" value="Ubox_domain"/>
</dbReference>
<dbReference type="SMART" id="SM00504">
    <property type="entry name" value="Ubox"/>
    <property type="match status" value="1"/>
</dbReference>
<dbReference type="CDD" id="cd00154">
    <property type="entry name" value="Rab"/>
    <property type="match status" value="2"/>
</dbReference>
<dbReference type="GO" id="GO:0016567">
    <property type="term" value="P:protein ubiquitination"/>
    <property type="evidence" value="ECO:0007669"/>
    <property type="project" value="InterPro"/>
</dbReference>
<protein>
    <submittedName>
        <fullName evidence="5">Ras family GTPase</fullName>
    </submittedName>
</protein>
<proteinExistence type="predicted"/>
<dbReference type="InterPro" id="IPR050227">
    <property type="entry name" value="Rab"/>
</dbReference>
<dbReference type="InterPro" id="IPR001806">
    <property type="entry name" value="Small_GTPase"/>
</dbReference>
<feature type="region of interest" description="Disordered" evidence="3">
    <location>
        <begin position="264"/>
        <end position="283"/>
    </location>
</feature>
<dbReference type="Gene3D" id="3.40.50.300">
    <property type="entry name" value="P-loop containing nucleotide triphosphate hydrolases"/>
    <property type="match status" value="2"/>
</dbReference>
<dbReference type="STRING" id="452.Lspi_1557"/>
<dbReference type="Proteomes" id="UP000054877">
    <property type="component" value="Unassembled WGS sequence"/>
</dbReference>
<dbReference type="InterPro" id="IPR013083">
    <property type="entry name" value="Znf_RING/FYVE/PHD"/>
</dbReference>
<dbReference type="PANTHER" id="PTHR47977">
    <property type="entry name" value="RAS-RELATED PROTEIN RAB"/>
    <property type="match status" value="1"/>
</dbReference>
<keyword evidence="6" id="KW-1185">Reference proteome</keyword>
<organism evidence="5 6">
    <name type="scientific">Legionella spiritensis</name>
    <dbReference type="NCBI Taxonomy" id="452"/>
    <lineage>
        <taxon>Bacteria</taxon>
        <taxon>Pseudomonadati</taxon>
        <taxon>Pseudomonadota</taxon>
        <taxon>Gammaproteobacteria</taxon>
        <taxon>Legionellales</taxon>
        <taxon>Legionellaceae</taxon>
        <taxon>Legionella</taxon>
    </lineage>
</organism>
<dbReference type="Pfam" id="PF00071">
    <property type="entry name" value="Ras"/>
    <property type="match status" value="2"/>
</dbReference>
<evidence type="ECO:0000313" key="5">
    <source>
        <dbReference type="EMBL" id="KTD64038.1"/>
    </source>
</evidence>
<name>A0A0W0Z5P1_LEGSP</name>
<sequence>MPTIYIDNTADVKKYEKAINYILDTIDAKKIEEYVCPVSSEFMSEPMFMPGEDKYCYDKSSLEEWFTKQNTHPYTRKILTGNPIEHFKVNDPLQRFIFKFLNKKLAKLHDEKPELFTSSDKIAAEEVSLDSDKGKERIEIEEEIIDYDTSATSSVETEDMAVATPFNSAAHTPDMLEVFDITPVDYHDIINRVITLDDASIMDACETDENTAVCVLLTPVLMEKITRDQAETLRDIHEKVQTAFALIPALQTETSVDATRKTPTVVGSTKKVPHTRTSPPVKHEVRVPARSFFEPAATTPPHVDYSTYSPPTHSSSDEVELHKINVLLLGDSGVGKSCCTLRYLDETFVNCFISPTIDFGYRKKQIITHEKAAQLSIFEHNETSFMNYDGLFENASVAMVVFDVSDKTSFINVSRHLSVVERYGPPMPVLLLANKADLKAERVIRSEEIKEFVDKFGLTYFETSARTGENISEAFAKAAEQTLIKRGIIEMPKETVPEEGPSTPSPAFYKRFFKKSPKAADSYPPKPPTKEAFNQIMPNVFPVTDTTDIRHVKIMMFSDYAGASSVARKYVNGTFTGDFFRPGTDFQLKKILIHDKPLCLQLWPFMRTDVAYRRGIHVAVVVIDVTERKNVISDIMEQVSRWTGASTTKILLANKTDMVSKRVISSEDIKALAEKYGFDAYYETSAKTGKNIDLAFTKAAEYHLIKHGYIEKPYEDEKEQADKRCVIC</sequence>
<dbReference type="EMBL" id="LNYX01000014">
    <property type="protein sequence ID" value="KTD64038.1"/>
    <property type="molecule type" value="Genomic_DNA"/>
</dbReference>
<gene>
    <name evidence="5" type="ORF">Lspi_1557</name>
</gene>
<dbReference type="Pfam" id="PF04564">
    <property type="entry name" value="U-box"/>
    <property type="match status" value="1"/>
</dbReference>
<dbReference type="SMART" id="SM00174">
    <property type="entry name" value="RHO"/>
    <property type="match status" value="1"/>
</dbReference>
<dbReference type="SMART" id="SM00175">
    <property type="entry name" value="RAB"/>
    <property type="match status" value="2"/>
</dbReference>
<feature type="domain" description="U-box" evidence="4">
    <location>
        <begin position="33"/>
        <end position="100"/>
    </location>
</feature>
<dbReference type="PATRIC" id="fig|452.5.peg.1714"/>
<dbReference type="SUPFAM" id="SSF52540">
    <property type="entry name" value="P-loop containing nucleoside triphosphate hydrolases"/>
    <property type="match status" value="2"/>
</dbReference>
<evidence type="ECO:0000256" key="3">
    <source>
        <dbReference type="SAM" id="MobiDB-lite"/>
    </source>
</evidence>
<dbReference type="GO" id="GO:0005525">
    <property type="term" value="F:GTP binding"/>
    <property type="evidence" value="ECO:0007669"/>
    <property type="project" value="UniProtKB-KW"/>
</dbReference>
<dbReference type="GO" id="GO:0004842">
    <property type="term" value="F:ubiquitin-protein transferase activity"/>
    <property type="evidence" value="ECO:0007669"/>
    <property type="project" value="InterPro"/>
</dbReference>
<dbReference type="PRINTS" id="PR00449">
    <property type="entry name" value="RASTRNSFRMNG"/>
</dbReference>
<reference evidence="5 6" key="1">
    <citation type="submission" date="2015-11" db="EMBL/GenBank/DDBJ databases">
        <title>Genomic analysis of 38 Legionella species identifies large and diverse effector repertoires.</title>
        <authorList>
            <person name="Burstein D."/>
            <person name="Amaro F."/>
            <person name="Zusman T."/>
            <person name="Lifshitz Z."/>
            <person name="Cohen O."/>
            <person name="Gilbert J.A."/>
            <person name="Pupko T."/>
            <person name="Shuman H.A."/>
            <person name="Segal G."/>
        </authorList>
    </citation>
    <scope>NUCLEOTIDE SEQUENCE [LARGE SCALE GENOMIC DNA]</scope>
    <source>
        <strain evidence="5 6">Mt.St.Helens-9</strain>
    </source>
</reference>
<keyword evidence="1" id="KW-0547">Nucleotide-binding</keyword>
<dbReference type="InterPro" id="IPR027417">
    <property type="entry name" value="P-loop_NTPase"/>
</dbReference>
<dbReference type="GO" id="GO:0003924">
    <property type="term" value="F:GTPase activity"/>
    <property type="evidence" value="ECO:0007669"/>
    <property type="project" value="InterPro"/>
</dbReference>
<evidence type="ECO:0000256" key="1">
    <source>
        <dbReference type="ARBA" id="ARBA00022741"/>
    </source>
</evidence>
<evidence type="ECO:0000259" key="4">
    <source>
        <dbReference type="SMART" id="SM00504"/>
    </source>
</evidence>
<dbReference type="Gene3D" id="3.30.40.10">
    <property type="entry name" value="Zinc/RING finger domain, C3HC4 (zinc finger)"/>
    <property type="match status" value="1"/>
</dbReference>
<keyword evidence="2" id="KW-0342">GTP-binding</keyword>
<dbReference type="SMART" id="SM00173">
    <property type="entry name" value="RAS"/>
    <property type="match status" value="1"/>
</dbReference>
<dbReference type="RefSeq" id="WP_058483473.1">
    <property type="nucleotide sequence ID" value="NZ_CAAAII010000001.1"/>
</dbReference>
<dbReference type="FunFam" id="3.40.50.300:FF:001447">
    <property type="entry name" value="Ras-related protein Rab-1B"/>
    <property type="match status" value="1"/>
</dbReference>
<dbReference type="PROSITE" id="PS51419">
    <property type="entry name" value="RAB"/>
    <property type="match status" value="2"/>
</dbReference>
<dbReference type="PROSITE" id="PS51421">
    <property type="entry name" value="RAS"/>
    <property type="match status" value="1"/>
</dbReference>
<accession>A0A0W0Z5P1</accession>
<evidence type="ECO:0000256" key="2">
    <source>
        <dbReference type="ARBA" id="ARBA00023134"/>
    </source>
</evidence>